<keyword evidence="1" id="KW-0812">Transmembrane</keyword>
<keyword evidence="3" id="KW-1185">Reference proteome</keyword>
<proteinExistence type="predicted"/>
<evidence type="ECO:0000313" key="3">
    <source>
        <dbReference type="Proteomes" id="UP000001357"/>
    </source>
</evidence>
<feature type="transmembrane region" description="Helical" evidence="1">
    <location>
        <begin position="86"/>
        <end position="107"/>
    </location>
</feature>
<protein>
    <submittedName>
        <fullName evidence="2">Uncharacterized protein</fullName>
    </submittedName>
</protein>
<dbReference type="RefSeq" id="XP_001745992.1">
    <property type="nucleotide sequence ID" value="XM_001745940.1"/>
</dbReference>
<dbReference type="EMBL" id="CH991551">
    <property type="protein sequence ID" value="EDQ89416.1"/>
    <property type="molecule type" value="Genomic_DNA"/>
</dbReference>
<dbReference type="KEGG" id="mbr:MONBRDRAFT_25552"/>
<organism evidence="2 3">
    <name type="scientific">Monosiga brevicollis</name>
    <name type="common">Choanoflagellate</name>
    <dbReference type="NCBI Taxonomy" id="81824"/>
    <lineage>
        <taxon>Eukaryota</taxon>
        <taxon>Choanoflagellata</taxon>
        <taxon>Craspedida</taxon>
        <taxon>Salpingoecidae</taxon>
        <taxon>Monosiga</taxon>
    </lineage>
</organism>
<sequence>MVALQLALTCVGLITLIMGVIRERALHHRAREHSHVTRFHIPFAAFVAFSLLAFATLTGIIGTILFAAFNARNFSIKNQATVANGFYTHLTSVGFSFLAANTVLLCYPSDTVRAKREAHEAAQRRWRSNIVTRARKDN</sequence>
<evidence type="ECO:0000256" key="1">
    <source>
        <dbReference type="SAM" id="Phobius"/>
    </source>
</evidence>
<keyword evidence="1" id="KW-0472">Membrane</keyword>
<dbReference type="Proteomes" id="UP000001357">
    <property type="component" value="Unassembled WGS sequence"/>
</dbReference>
<name>A9UZR7_MONBE</name>
<dbReference type="AlphaFoldDB" id="A9UZR7"/>
<dbReference type="GeneID" id="5891259"/>
<gene>
    <name evidence="2" type="ORF">MONBRDRAFT_25552</name>
</gene>
<accession>A9UZR7</accession>
<evidence type="ECO:0000313" key="2">
    <source>
        <dbReference type="EMBL" id="EDQ89416.1"/>
    </source>
</evidence>
<feature type="transmembrane region" description="Helical" evidence="1">
    <location>
        <begin position="43"/>
        <end position="66"/>
    </location>
</feature>
<dbReference type="InParanoid" id="A9UZR7"/>
<feature type="transmembrane region" description="Helical" evidence="1">
    <location>
        <begin position="6"/>
        <end position="22"/>
    </location>
</feature>
<keyword evidence="1" id="KW-1133">Transmembrane helix</keyword>
<reference evidence="2 3" key="1">
    <citation type="journal article" date="2008" name="Nature">
        <title>The genome of the choanoflagellate Monosiga brevicollis and the origin of metazoans.</title>
        <authorList>
            <consortium name="JGI Sequencing"/>
            <person name="King N."/>
            <person name="Westbrook M.J."/>
            <person name="Young S.L."/>
            <person name="Kuo A."/>
            <person name="Abedin M."/>
            <person name="Chapman J."/>
            <person name="Fairclough S."/>
            <person name="Hellsten U."/>
            <person name="Isogai Y."/>
            <person name="Letunic I."/>
            <person name="Marr M."/>
            <person name="Pincus D."/>
            <person name="Putnam N."/>
            <person name="Rokas A."/>
            <person name="Wright K.J."/>
            <person name="Zuzow R."/>
            <person name="Dirks W."/>
            <person name="Good M."/>
            <person name="Goodstein D."/>
            <person name="Lemons D."/>
            <person name="Li W."/>
            <person name="Lyons J.B."/>
            <person name="Morris A."/>
            <person name="Nichols S."/>
            <person name="Richter D.J."/>
            <person name="Salamov A."/>
            <person name="Bork P."/>
            <person name="Lim W.A."/>
            <person name="Manning G."/>
            <person name="Miller W.T."/>
            <person name="McGinnis W."/>
            <person name="Shapiro H."/>
            <person name="Tjian R."/>
            <person name="Grigoriev I.V."/>
            <person name="Rokhsar D."/>
        </authorList>
    </citation>
    <scope>NUCLEOTIDE SEQUENCE [LARGE SCALE GENOMIC DNA]</scope>
    <source>
        <strain evidence="3">MX1 / ATCC 50154</strain>
    </source>
</reference>